<protein>
    <recommendedName>
        <fullName evidence="4">Sigma-70 family RNA polymerase sigma factor</fullName>
    </recommendedName>
</protein>
<feature type="region of interest" description="Disordered" evidence="1">
    <location>
        <begin position="232"/>
        <end position="254"/>
    </location>
</feature>
<sequence length="401" mass="45615">MDDEREPTTDEIEAWQRDDAFLPVGDVRPDEHPELRNISAGMIFSGVVRPLEPELPDYVAIDMEHRSLELGGQVGMWNLLWEAAQFRRRFFDDDLPEPIASIADMGDVNAILVPRTQSRYFEYAPLYHLLRKSTLDRFGLPLLRRGQWPFMADYSNIDRYLSADFGDRLARAWAWTVWPHLNSGSRISAFSGDDPIRLLAHNLDFWVPPVTTVIQETLRTFPEVDKGKTVGPVPLQDGGVLEGAVTGNPRMGGPVWMGEEDAAERVVETVETADSTGHLRGILDAVRSHRVADDFSAQWSNAREDFERKLYRKRNKVRVRFVELTDTIPVQGPESEVDGRLVTSDFLALLDSQQREIVVLLSSGYRQHEIAERLGYASHSPISKKLAQIRRQAEQFFGMDQ</sequence>
<dbReference type="Proteomes" id="UP000824504">
    <property type="component" value="Chromosome"/>
</dbReference>
<name>A0ABX8SLH8_9ACTN</name>
<dbReference type="EMBL" id="CP079216">
    <property type="protein sequence ID" value="QXT64208.1"/>
    <property type="molecule type" value="Genomic_DNA"/>
</dbReference>
<proteinExistence type="predicted"/>
<evidence type="ECO:0000313" key="2">
    <source>
        <dbReference type="EMBL" id="QXT64208.1"/>
    </source>
</evidence>
<keyword evidence="3" id="KW-1185">Reference proteome</keyword>
<reference evidence="2 3" key="1">
    <citation type="submission" date="2021-07" db="EMBL/GenBank/DDBJ databases">
        <title>complete genome sequencing of Tessaracoccus sp.J1M15.</title>
        <authorList>
            <person name="Bae J.-W."/>
            <person name="Kim D.-y."/>
        </authorList>
    </citation>
    <scope>NUCLEOTIDE SEQUENCE [LARGE SCALE GENOMIC DNA]</scope>
    <source>
        <strain evidence="2 3">J1M15</strain>
    </source>
</reference>
<evidence type="ECO:0000313" key="3">
    <source>
        <dbReference type="Proteomes" id="UP000824504"/>
    </source>
</evidence>
<gene>
    <name evidence="2" type="ORF">KDB89_07135</name>
</gene>
<accession>A0ABX8SLH8</accession>
<organism evidence="2 3">
    <name type="scientific">Tessaracoccus palaemonis</name>
    <dbReference type="NCBI Taxonomy" id="2829499"/>
    <lineage>
        <taxon>Bacteria</taxon>
        <taxon>Bacillati</taxon>
        <taxon>Actinomycetota</taxon>
        <taxon>Actinomycetes</taxon>
        <taxon>Propionibacteriales</taxon>
        <taxon>Propionibacteriaceae</taxon>
        <taxon>Tessaracoccus</taxon>
    </lineage>
</organism>
<evidence type="ECO:0008006" key="4">
    <source>
        <dbReference type="Google" id="ProtNLM"/>
    </source>
</evidence>
<dbReference type="RefSeq" id="WP_219084131.1">
    <property type="nucleotide sequence ID" value="NZ_CP079216.1"/>
</dbReference>
<evidence type="ECO:0000256" key="1">
    <source>
        <dbReference type="SAM" id="MobiDB-lite"/>
    </source>
</evidence>